<organism evidence="1 2">
    <name type="scientific">Botrytis hyacinthi</name>
    <dbReference type="NCBI Taxonomy" id="278943"/>
    <lineage>
        <taxon>Eukaryota</taxon>
        <taxon>Fungi</taxon>
        <taxon>Dikarya</taxon>
        <taxon>Ascomycota</taxon>
        <taxon>Pezizomycotina</taxon>
        <taxon>Leotiomycetes</taxon>
        <taxon>Helotiales</taxon>
        <taxon>Sclerotiniaceae</taxon>
        <taxon>Botrytis</taxon>
    </lineage>
</organism>
<comment type="caution">
    <text evidence="1">The sequence shown here is derived from an EMBL/GenBank/DDBJ whole genome shotgun (WGS) entry which is preliminary data.</text>
</comment>
<accession>A0A4Z1GL95</accession>
<reference evidence="1 2" key="1">
    <citation type="submission" date="2017-12" db="EMBL/GenBank/DDBJ databases">
        <title>Comparative genomics of Botrytis spp.</title>
        <authorList>
            <person name="Valero-Jimenez C.A."/>
            <person name="Tapia P."/>
            <person name="Veloso J."/>
            <person name="Silva-Moreno E."/>
            <person name="Staats M."/>
            <person name="Valdes J.H."/>
            <person name="Van Kan J.A.L."/>
        </authorList>
    </citation>
    <scope>NUCLEOTIDE SEQUENCE [LARGE SCALE GENOMIC DNA]</scope>
    <source>
        <strain evidence="1 2">Bh0001</strain>
    </source>
</reference>
<evidence type="ECO:0000313" key="2">
    <source>
        <dbReference type="Proteomes" id="UP000297814"/>
    </source>
</evidence>
<dbReference type="AlphaFoldDB" id="A0A4Z1GL95"/>
<dbReference type="EMBL" id="PQXK01000091">
    <property type="protein sequence ID" value="TGO37684.1"/>
    <property type="molecule type" value="Genomic_DNA"/>
</dbReference>
<protein>
    <submittedName>
        <fullName evidence="1">Uncharacterized protein</fullName>
    </submittedName>
</protein>
<name>A0A4Z1GL95_9HELO</name>
<dbReference type="Proteomes" id="UP000297814">
    <property type="component" value="Unassembled WGS sequence"/>
</dbReference>
<keyword evidence="2" id="KW-1185">Reference proteome</keyword>
<gene>
    <name evidence="1" type="ORF">BHYA_0091g00160</name>
</gene>
<proteinExistence type="predicted"/>
<evidence type="ECO:0000313" key="1">
    <source>
        <dbReference type="EMBL" id="TGO37684.1"/>
    </source>
</evidence>
<sequence>MGNPWEKLAADKYTRACGPWVVIVPWGKWHVFGDWFYGGRMATPNGINRELLPSDFLNLRKEEL</sequence>